<reference evidence="1 2" key="1">
    <citation type="submission" date="2016-09" db="EMBL/GenBank/DDBJ databases">
        <title>Photobacterium proteolyticum sp. nov. a protease producing bacterium isolated from ocean sediments of Laizhou Bay.</title>
        <authorList>
            <person name="Li Y."/>
        </authorList>
    </citation>
    <scope>NUCLEOTIDE SEQUENCE [LARGE SCALE GENOMIC DNA]</scope>
    <source>
        <strain evidence="1 2">13-12</strain>
    </source>
</reference>
<protein>
    <recommendedName>
        <fullName evidence="3">DUF3319 domain-containing protein</fullName>
    </recommendedName>
</protein>
<evidence type="ECO:0000313" key="2">
    <source>
        <dbReference type="Proteomes" id="UP000186905"/>
    </source>
</evidence>
<organism evidence="1 2">
    <name type="scientific">Photobacterium proteolyticum</name>
    <dbReference type="NCBI Taxonomy" id="1903952"/>
    <lineage>
        <taxon>Bacteria</taxon>
        <taxon>Pseudomonadati</taxon>
        <taxon>Pseudomonadota</taxon>
        <taxon>Gammaproteobacteria</taxon>
        <taxon>Vibrionales</taxon>
        <taxon>Vibrionaceae</taxon>
        <taxon>Photobacterium</taxon>
    </lineage>
</organism>
<keyword evidence="2" id="KW-1185">Reference proteome</keyword>
<accession>A0A1Q9GJD9</accession>
<dbReference type="Proteomes" id="UP000186905">
    <property type="component" value="Unassembled WGS sequence"/>
</dbReference>
<sequence length="130" mass="15044">MVSKRGESQLPLPPVERRSYGDFLLENADGGIDSWKAKINNNVVSGDLDFIKTSIDWWCDRKMILPQKEADTIIPPPRIRREIVIYRGFKIINDTGEKNGWYMLHKGKLLKGTKSAIEEQINLAIRRTRY</sequence>
<dbReference type="Pfam" id="PF11782">
    <property type="entry name" value="DUF3319"/>
    <property type="match status" value="1"/>
</dbReference>
<dbReference type="EMBL" id="MJIL01000083">
    <property type="protein sequence ID" value="OLQ74545.1"/>
    <property type="molecule type" value="Genomic_DNA"/>
</dbReference>
<dbReference type="AlphaFoldDB" id="A0A1Q9GJD9"/>
<evidence type="ECO:0008006" key="3">
    <source>
        <dbReference type="Google" id="ProtNLM"/>
    </source>
</evidence>
<gene>
    <name evidence="1" type="ORF">BIT28_13950</name>
</gene>
<proteinExistence type="predicted"/>
<name>A0A1Q9GJD9_9GAMM</name>
<evidence type="ECO:0000313" key="1">
    <source>
        <dbReference type="EMBL" id="OLQ74545.1"/>
    </source>
</evidence>
<comment type="caution">
    <text evidence="1">The sequence shown here is derived from an EMBL/GenBank/DDBJ whole genome shotgun (WGS) entry which is preliminary data.</text>
</comment>
<dbReference type="InterPro" id="IPR021753">
    <property type="entry name" value="DUF3319"/>
</dbReference>